<dbReference type="AlphaFoldDB" id="M0QSM7"/>
<evidence type="ECO:0000313" key="2">
    <source>
        <dbReference type="EMBL" id="ELR21975.1"/>
    </source>
</evidence>
<dbReference type="GeneID" id="14922895"/>
<sequence length="269" mass="30280">MSRTLTQLVAELGEATHNFSSSTSSGADAALALNHVYEAALRELHQLQHERQKWELERKQAAFRDQCIVDEQARNVHLIRLNVGGVLYVTTRATLCRKGSYFEAMFSGRHALTQVDGAYYLDRNGRVFEGVLDFLRTGIVQPPPNVTFEQLMHELDYFLLLDRGDKGARGEHGEANGANSGVVLRRTPEVSELEVGTTVWVKAQQETLYNYPRGARSHFGGKATVSDLFFAGNSMQQIGVTFKDGFTYYFCCRDIEMEDHTLELEHLAL</sequence>
<dbReference type="Proteomes" id="UP000011083">
    <property type="component" value="Unassembled WGS sequence"/>
</dbReference>
<dbReference type="InterPro" id="IPR011333">
    <property type="entry name" value="SKP1/BTB/POZ_sf"/>
</dbReference>
<dbReference type="KEGG" id="acan:ACA1_325470"/>
<dbReference type="PANTHER" id="PTHR11145:SF8">
    <property type="entry name" value="RE57120P"/>
    <property type="match status" value="1"/>
</dbReference>
<dbReference type="InterPro" id="IPR045068">
    <property type="entry name" value="BACURD1-3"/>
</dbReference>
<organism evidence="2 3">
    <name type="scientific">Acanthamoeba castellanii (strain ATCC 30010 / Neff)</name>
    <dbReference type="NCBI Taxonomy" id="1257118"/>
    <lineage>
        <taxon>Eukaryota</taxon>
        <taxon>Amoebozoa</taxon>
        <taxon>Discosea</taxon>
        <taxon>Longamoebia</taxon>
        <taxon>Centramoebida</taxon>
        <taxon>Acanthamoebidae</taxon>
        <taxon>Acanthamoeba</taxon>
    </lineage>
</organism>
<dbReference type="InterPro" id="IPR000210">
    <property type="entry name" value="BTB/POZ_dom"/>
</dbReference>
<dbReference type="RefSeq" id="XP_004348349.1">
    <property type="nucleotide sequence ID" value="XM_004348299.1"/>
</dbReference>
<reference evidence="2 3" key="1">
    <citation type="journal article" date="2013" name="Genome Biol.">
        <title>Genome of Acanthamoeba castellanii highlights extensive lateral gene transfer and early evolution of tyrosine kinase signaling.</title>
        <authorList>
            <person name="Clarke M."/>
            <person name="Lohan A.J."/>
            <person name="Liu B."/>
            <person name="Lagkouvardos I."/>
            <person name="Roy S."/>
            <person name="Zafar N."/>
            <person name="Bertelli C."/>
            <person name="Schilde C."/>
            <person name="Kianianmomeni A."/>
            <person name="Burglin T.R."/>
            <person name="Frech C."/>
            <person name="Turcotte B."/>
            <person name="Kopec K.O."/>
            <person name="Synnott J.M."/>
            <person name="Choo C."/>
            <person name="Paponov I."/>
            <person name="Finkler A."/>
            <person name="Soon Heng Tan C."/>
            <person name="Hutchins A.P."/>
            <person name="Weinmeier T."/>
            <person name="Rattei T."/>
            <person name="Chu J.S."/>
            <person name="Gimenez G."/>
            <person name="Irimia M."/>
            <person name="Rigden D.J."/>
            <person name="Fitzpatrick D.A."/>
            <person name="Lorenzo-Morales J."/>
            <person name="Bateman A."/>
            <person name="Chiu C.H."/>
            <person name="Tang P."/>
            <person name="Hegemann P."/>
            <person name="Fromm H."/>
            <person name="Raoult D."/>
            <person name="Greub G."/>
            <person name="Miranda-Saavedra D."/>
            <person name="Chen N."/>
            <person name="Nash P."/>
            <person name="Ginger M.L."/>
            <person name="Horn M."/>
            <person name="Schaap P."/>
            <person name="Caler L."/>
            <person name="Loftus B."/>
        </authorList>
    </citation>
    <scope>NUCLEOTIDE SEQUENCE [LARGE SCALE GENOMIC DNA]</scope>
    <source>
        <strain evidence="2 3">Neff</strain>
    </source>
</reference>
<protein>
    <submittedName>
        <fullName evidence="2">K+ channel tetramerisation subfamily protein</fullName>
    </submittedName>
</protein>
<evidence type="ECO:0000313" key="3">
    <source>
        <dbReference type="Proteomes" id="UP000011083"/>
    </source>
</evidence>
<keyword evidence="3" id="KW-1185">Reference proteome</keyword>
<dbReference type="PROSITE" id="PS50097">
    <property type="entry name" value="BTB"/>
    <property type="match status" value="1"/>
</dbReference>
<accession>M0QSM7</accession>
<dbReference type="EMBL" id="KB007891">
    <property type="protein sequence ID" value="ELR21975.1"/>
    <property type="molecule type" value="Genomic_DNA"/>
</dbReference>
<dbReference type="SUPFAM" id="SSF54695">
    <property type="entry name" value="POZ domain"/>
    <property type="match status" value="1"/>
</dbReference>
<keyword evidence="2" id="KW-0407">Ion channel</keyword>
<keyword evidence="2" id="KW-0406">Ion transport</keyword>
<dbReference type="OrthoDB" id="2414723at2759"/>
<dbReference type="Gene3D" id="3.30.710.10">
    <property type="entry name" value="Potassium Channel Kv1.1, Chain A"/>
    <property type="match status" value="1"/>
</dbReference>
<dbReference type="SMART" id="SM00225">
    <property type="entry name" value="BTB"/>
    <property type="match status" value="1"/>
</dbReference>
<dbReference type="InterPro" id="IPR003131">
    <property type="entry name" value="T1-type_BTB"/>
</dbReference>
<dbReference type="VEuPathDB" id="AmoebaDB:ACA1_325470"/>
<dbReference type="GO" id="GO:0034220">
    <property type="term" value="P:monoatomic ion transmembrane transport"/>
    <property type="evidence" value="ECO:0007669"/>
    <property type="project" value="UniProtKB-KW"/>
</dbReference>
<dbReference type="Pfam" id="PF02214">
    <property type="entry name" value="BTB_2"/>
    <property type="match status" value="1"/>
</dbReference>
<gene>
    <name evidence="2" type="ORF">ACA1_325470</name>
</gene>
<name>M0QSM7_ACACF</name>
<dbReference type="PANTHER" id="PTHR11145">
    <property type="entry name" value="BTB/POZ DOMAIN-CONTAINING ADAPTER FOR CUL3-MEDIATED RHOA DEGRADATION PROTEIN FAMILY MEMBER"/>
    <property type="match status" value="1"/>
</dbReference>
<feature type="domain" description="BTB" evidence="1">
    <location>
        <begin position="77"/>
        <end position="144"/>
    </location>
</feature>
<dbReference type="CDD" id="cd18316">
    <property type="entry name" value="BTB_POZ_KCTD-like"/>
    <property type="match status" value="1"/>
</dbReference>
<keyword evidence="2" id="KW-0813">Transport</keyword>
<evidence type="ECO:0000259" key="1">
    <source>
        <dbReference type="PROSITE" id="PS50097"/>
    </source>
</evidence>
<dbReference type="GO" id="GO:0051260">
    <property type="term" value="P:protein homooligomerization"/>
    <property type="evidence" value="ECO:0007669"/>
    <property type="project" value="InterPro"/>
</dbReference>
<proteinExistence type="predicted"/>